<dbReference type="PANTHER" id="PTHR38043:SF1">
    <property type="entry name" value="PROTEIN HEMX"/>
    <property type="match status" value="1"/>
</dbReference>
<sequence>MSGMKPEHDDTSNLPPLGPTTEPLANASEFTSPRTDANTWLIRSIGALAVVGAVGSGLMWAKLSGIQEQLARQSADTGSQAVEARVTSKQAEELARETAARLSVTDAKLSEVALQRSQLEDLMQSLSRSRDENLVVDIESAIRLAQQQAQLTGSVQPLLAALNSAEQRLTKVAQPRLAPVLRAVTRDIERIKATAVADTPALLFKLDELVRVVDTLPLLNAVGNAPKEKPVQAVPTTSWAKAISMSWWEKVLSDVWDDAQSLIRVSRIGKPEASMLSPDQSFFVRENLKLRLLNARLGLLARHFDAVQSDMKQANDDLVRYFDMQTRQGQTTLALAREVLAQAKQIEIPRVDDTIAALTTAAAGR</sequence>
<dbReference type="Proteomes" id="UP000251341">
    <property type="component" value="Unassembled WGS sequence"/>
</dbReference>
<name>A0A315ES82_9BURK</name>
<feature type="region of interest" description="Disordered" evidence="1">
    <location>
        <begin position="1"/>
        <end position="31"/>
    </location>
</feature>
<evidence type="ECO:0000313" key="3">
    <source>
        <dbReference type="EMBL" id="PUE58834.1"/>
    </source>
</evidence>
<dbReference type="AlphaFoldDB" id="A0A315ES82"/>
<keyword evidence="2" id="KW-0472">Membrane</keyword>
<dbReference type="PANTHER" id="PTHR38043">
    <property type="entry name" value="PROTEIN HEMX"/>
    <property type="match status" value="1"/>
</dbReference>
<proteinExistence type="predicted"/>
<dbReference type="InterPro" id="IPR007470">
    <property type="entry name" value="HemX"/>
</dbReference>
<dbReference type="EMBL" id="NESP01000001">
    <property type="protein sequence ID" value="PUE58834.1"/>
    <property type="molecule type" value="Genomic_DNA"/>
</dbReference>
<reference evidence="3 4" key="1">
    <citation type="submission" date="2017-04" db="EMBL/GenBank/DDBJ databases">
        <title>Unexpected and diverse lifestyles within the genus Limnohabitans.</title>
        <authorList>
            <person name="Kasalicky V."/>
            <person name="Mehrshad M."/>
            <person name="Andrei S.-A."/>
            <person name="Salcher M."/>
            <person name="Kratochvilova H."/>
            <person name="Simek K."/>
            <person name="Ghai R."/>
        </authorList>
    </citation>
    <scope>NUCLEOTIDE SEQUENCE [LARGE SCALE GENOMIC DNA]</scope>
    <source>
        <strain evidence="3 4">MWH-C5</strain>
    </source>
</reference>
<evidence type="ECO:0000256" key="1">
    <source>
        <dbReference type="SAM" id="MobiDB-lite"/>
    </source>
</evidence>
<organism evidence="3 4">
    <name type="scientific">Limnohabitans curvus</name>
    <dbReference type="NCBI Taxonomy" id="323423"/>
    <lineage>
        <taxon>Bacteria</taxon>
        <taxon>Pseudomonadati</taxon>
        <taxon>Pseudomonadota</taxon>
        <taxon>Betaproteobacteria</taxon>
        <taxon>Burkholderiales</taxon>
        <taxon>Comamonadaceae</taxon>
        <taxon>Limnohabitans</taxon>
    </lineage>
</organism>
<evidence type="ECO:0000313" key="4">
    <source>
        <dbReference type="Proteomes" id="UP000251341"/>
    </source>
</evidence>
<keyword evidence="2" id="KW-1133">Transmembrane helix</keyword>
<feature type="compositionally biased region" description="Basic and acidic residues" evidence="1">
    <location>
        <begin position="1"/>
        <end position="11"/>
    </location>
</feature>
<accession>A0A315ES82</accession>
<dbReference type="Pfam" id="PF04375">
    <property type="entry name" value="HemX"/>
    <property type="match status" value="1"/>
</dbReference>
<evidence type="ECO:0000256" key="2">
    <source>
        <dbReference type="SAM" id="Phobius"/>
    </source>
</evidence>
<protein>
    <recommendedName>
        <fullName evidence="5">Heme biosynthesis operon protein HemX</fullName>
    </recommendedName>
</protein>
<gene>
    <name evidence="3" type="ORF">B9Z44_04035</name>
</gene>
<comment type="caution">
    <text evidence="3">The sequence shown here is derived from an EMBL/GenBank/DDBJ whole genome shotgun (WGS) entry which is preliminary data.</text>
</comment>
<keyword evidence="2" id="KW-0812">Transmembrane</keyword>
<keyword evidence="4" id="KW-1185">Reference proteome</keyword>
<feature type="transmembrane region" description="Helical" evidence="2">
    <location>
        <begin position="40"/>
        <end position="61"/>
    </location>
</feature>
<evidence type="ECO:0008006" key="5">
    <source>
        <dbReference type="Google" id="ProtNLM"/>
    </source>
</evidence>